<feature type="domain" description="Guanylate cyclase" evidence="2">
    <location>
        <begin position="498"/>
        <end position="638"/>
    </location>
</feature>
<protein>
    <submittedName>
        <fullName evidence="3">CHASE2 domain-containing protein</fullName>
    </submittedName>
</protein>
<keyword evidence="1" id="KW-0812">Transmembrane</keyword>
<dbReference type="Gene3D" id="3.30.70.1230">
    <property type="entry name" value="Nucleotide cyclase"/>
    <property type="match status" value="1"/>
</dbReference>
<dbReference type="PANTHER" id="PTHR43081:SF1">
    <property type="entry name" value="ADENYLATE CYCLASE, TERMINAL-DIFFERENTIATION SPECIFIC"/>
    <property type="match status" value="1"/>
</dbReference>
<dbReference type="SUPFAM" id="SSF55073">
    <property type="entry name" value="Nucleotide cyclase"/>
    <property type="match status" value="1"/>
</dbReference>
<keyword evidence="1" id="KW-0472">Membrane</keyword>
<dbReference type="InterPro" id="IPR050697">
    <property type="entry name" value="Adenylyl/Guanylyl_Cyclase_3/4"/>
</dbReference>
<keyword evidence="1" id="KW-1133">Transmembrane helix</keyword>
<evidence type="ECO:0000313" key="3">
    <source>
        <dbReference type="EMBL" id="MZR23087.1"/>
    </source>
</evidence>
<dbReference type="Proteomes" id="UP000445696">
    <property type="component" value="Unassembled WGS sequence"/>
</dbReference>
<feature type="transmembrane region" description="Helical" evidence="1">
    <location>
        <begin position="380"/>
        <end position="402"/>
    </location>
</feature>
<evidence type="ECO:0000259" key="2">
    <source>
        <dbReference type="PROSITE" id="PS50125"/>
    </source>
</evidence>
<dbReference type="InterPro" id="IPR007890">
    <property type="entry name" value="CHASE2"/>
</dbReference>
<organism evidence="3 4">
    <name type="scientific">Sneathiella chungangensis</name>
    <dbReference type="NCBI Taxonomy" id="1418234"/>
    <lineage>
        <taxon>Bacteria</taxon>
        <taxon>Pseudomonadati</taxon>
        <taxon>Pseudomonadota</taxon>
        <taxon>Alphaproteobacteria</taxon>
        <taxon>Sneathiellales</taxon>
        <taxon>Sneathiellaceae</taxon>
        <taxon>Sneathiella</taxon>
    </lineage>
</organism>
<dbReference type="EMBL" id="WTVA01000014">
    <property type="protein sequence ID" value="MZR23087.1"/>
    <property type="molecule type" value="Genomic_DNA"/>
</dbReference>
<dbReference type="GO" id="GO:0006171">
    <property type="term" value="P:cAMP biosynthetic process"/>
    <property type="evidence" value="ECO:0007669"/>
    <property type="project" value="TreeGrafter"/>
</dbReference>
<dbReference type="InterPro" id="IPR029787">
    <property type="entry name" value="Nucleotide_cyclase"/>
</dbReference>
<dbReference type="PROSITE" id="PS50125">
    <property type="entry name" value="GUANYLATE_CYCLASE_2"/>
    <property type="match status" value="1"/>
</dbReference>
<dbReference type="SMART" id="SM01080">
    <property type="entry name" value="CHASE2"/>
    <property type="match status" value="1"/>
</dbReference>
<dbReference type="PANTHER" id="PTHR43081">
    <property type="entry name" value="ADENYLATE CYCLASE, TERMINAL-DIFFERENTIATION SPECIFIC-RELATED"/>
    <property type="match status" value="1"/>
</dbReference>
<proteinExistence type="predicted"/>
<dbReference type="SMART" id="SM00044">
    <property type="entry name" value="CYCc"/>
    <property type="match status" value="1"/>
</dbReference>
<dbReference type="Pfam" id="PF00211">
    <property type="entry name" value="Guanylate_cyc"/>
    <property type="match status" value="1"/>
</dbReference>
<dbReference type="AlphaFoldDB" id="A0A845MIG3"/>
<keyword evidence="4" id="KW-1185">Reference proteome</keyword>
<feature type="transmembrane region" description="Helical" evidence="1">
    <location>
        <begin position="436"/>
        <end position="455"/>
    </location>
</feature>
<name>A0A845MIG3_9PROT</name>
<gene>
    <name evidence="3" type="ORF">GQF03_12190</name>
</gene>
<dbReference type="GO" id="GO:0035556">
    <property type="term" value="P:intracellular signal transduction"/>
    <property type="evidence" value="ECO:0007669"/>
    <property type="project" value="InterPro"/>
</dbReference>
<reference evidence="3 4" key="1">
    <citation type="journal article" date="2014" name="Int. J. Syst. Evol. Microbiol.">
        <title>Sneathiella chungangensis sp. nov., isolated from a marine sand, and emended description of the genus Sneathiella.</title>
        <authorList>
            <person name="Siamphan C."/>
            <person name="Kim H."/>
            <person name="Lee J.S."/>
            <person name="Kim W."/>
        </authorList>
    </citation>
    <scope>NUCLEOTIDE SEQUENCE [LARGE SCALE GENOMIC DNA]</scope>
    <source>
        <strain evidence="3 4">KCTC 32476</strain>
    </source>
</reference>
<dbReference type="GO" id="GO:0004016">
    <property type="term" value="F:adenylate cyclase activity"/>
    <property type="evidence" value="ECO:0007669"/>
    <property type="project" value="UniProtKB-ARBA"/>
</dbReference>
<feature type="transmembrane region" description="Helical" evidence="1">
    <location>
        <begin position="34"/>
        <end position="58"/>
    </location>
</feature>
<sequence>MGKIELRAVVRANSRMANVAGTTRSKKSKPIFKWLSFVRGGRIPAFLLLLAALFLQIYDPPFLTSFRDRIFDVYQQSRPREAQYPRPVVVVDIDENSLLNLGQWPWPRTYLAKLVRNLTEKGAIVIGFDMLFAESDRLSPNQMSQNIEGLPPEVKEQLSALPSFDAVFADAIEQSRVVLGISVSPESEGANNLGLSRIPSFALLGQDPKKYLKNYPALIGNIDELDEAAAGRGMISLDQDFDGIVRRIPLANRIGGQIIPSLALDMLRVATGRNVIIQTNENGILGFKVAGTLVPTDTRGRIWVKYANYDPSLYISALDVINGNVDERVLAGKLVLVGTSAAGLKDLRASPLTSNLPGVEMHLQLLENIWTQTYLFRPEFIAIFEWLGTLMTGLTLILLVPLAGARTTLGLLIFISVTAISSSIYFFVYNSVLIDVSYTLAVSLIVYITMVYSNYRGTEQERTRIRTAFAHYLSPELVKRLSASPDSLVLGGEEREMTFMFCDVREFTVISEGYKHDPQGLTHLINRFLTPMTDEILSHNGTIDKYMGDSIMAFWNAPLENAQHPKDAADAALQMIVRLAALNAALETEAKLQNRRFKALRVGIGLNTGVCIVGNLGSEQRFDYSVLGDPVNLASRLEGQTKEYGFSIILGESTAQAIPDYAMIELDLIAVKGKEEAVKIYGLLGNETHAKNPEFIAAKEVVEGFLSLYLSQRWDEALKKLDIVEERNRRLLKFANLYRARIRGFKLNPPPQDWDGVYRATEK</sequence>
<dbReference type="CDD" id="cd07302">
    <property type="entry name" value="CHD"/>
    <property type="match status" value="1"/>
</dbReference>
<accession>A0A845MIG3</accession>
<dbReference type="Pfam" id="PF05226">
    <property type="entry name" value="CHASE2"/>
    <property type="match status" value="1"/>
</dbReference>
<feature type="transmembrane region" description="Helical" evidence="1">
    <location>
        <begin position="409"/>
        <end position="430"/>
    </location>
</feature>
<comment type="caution">
    <text evidence="3">The sequence shown here is derived from an EMBL/GenBank/DDBJ whole genome shotgun (WGS) entry which is preliminary data.</text>
</comment>
<evidence type="ECO:0000313" key="4">
    <source>
        <dbReference type="Proteomes" id="UP000445696"/>
    </source>
</evidence>
<evidence type="ECO:0000256" key="1">
    <source>
        <dbReference type="SAM" id="Phobius"/>
    </source>
</evidence>
<dbReference type="InterPro" id="IPR001054">
    <property type="entry name" value="A/G_cyclase"/>
</dbReference>